<keyword evidence="11" id="KW-1185">Reference proteome</keyword>
<dbReference type="Gene3D" id="3.30.70.1350">
    <property type="entry name" value="Cation efflux protein, cytoplasmic domain"/>
    <property type="match status" value="1"/>
</dbReference>
<evidence type="ECO:0000259" key="9">
    <source>
        <dbReference type="Pfam" id="PF16916"/>
    </source>
</evidence>
<reference evidence="10 11" key="1">
    <citation type="submission" date="2017-07" db="EMBL/GenBank/DDBJ databases">
        <title>Thauera sp. KNDSS-Mac4 genome sequence and assembly.</title>
        <authorList>
            <person name="Mayilraj S."/>
        </authorList>
    </citation>
    <scope>NUCLEOTIDE SEQUENCE [LARGE SCALE GENOMIC DNA]</scope>
    <source>
        <strain evidence="10 11">KNDSS-Mac4</strain>
    </source>
</reference>
<keyword evidence="6 7" id="KW-0472">Membrane</keyword>
<feature type="transmembrane region" description="Helical" evidence="7">
    <location>
        <begin position="100"/>
        <end position="121"/>
    </location>
</feature>
<sequence length="397" mass="42690">MNDPAQPLSVLRPACTRDSDEAVRGRGIQRATLVAIITNATLSIAQVAIGLFANAFSLVADAAHTLSDLVTDLLVLLAGRRGADPADTNHPYGHGRIETATTMLLGGVLAAVGIGFLWSSGLRLQNMEALPELHPAALVMALLTLAAKEELFRYTLAAARRLNAPMLEANAWHARSDAASSLVVAAGIGGSLAGYPFLEPLAAAVVGFLILHMGLRLAWKAVGELIDTGLSEEELARIRQTIEQTPGVIGLHDMRTRRMADRVLCDAHVQVAPRLTVSEGHRVSDAVYLRVRSAHPEVQDVLVHIDPEDDGDLQTVPPGPLPERNDVIAMVHTLLGTSAIEPKRIQIHYLGNRVDVEVLLPAALPPDGEAALQQRRRAWLAEHAHYRSISFYAQTAP</sequence>
<dbReference type="EMBL" id="NOIH01000014">
    <property type="protein sequence ID" value="OYD53541.1"/>
    <property type="molecule type" value="Genomic_DNA"/>
</dbReference>
<evidence type="ECO:0000259" key="8">
    <source>
        <dbReference type="Pfam" id="PF01545"/>
    </source>
</evidence>
<dbReference type="InterPro" id="IPR058533">
    <property type="entry name" value="Cation_efflux_TM"/>
</dbReference>
<evidence type="ECO:0000313" key="11">
    <source>
        <dbReference type="Proteomes" id="UP000215181"/>
    </source>
</evidence>
<dbReference type="OrthoDB" id="9806522at2"/>
<protein>
    <submittedName>
        <fullName evidence="10">Cation-efflux pump</fullName>
    </submittedName>
</protein>
<comment type="subcellular location">
    <subcellularLocation>
        <location evidence="1">Membrane</location>
        <topology evidence="1">Multi-pass membrane protein</topology>
    </subcellularLocation>
</comment>
<dbReference type="AlphaFoldDB" id="A0A235EX21"/>
<evidence type="ECO:0000256" key="2">
    <source>
        <dbReference type="ARBA" id="ARBA00008114"/>
    </source>
</evidence>
<evidence type="ECO:0000256" key="3">
    <source>
        <dbReference type="ARBA" id="ARBA00022448"/>
    </source>
</evidence>
<evidence type="ECO:0000256" key="4">
    <source>
        <dbReference type="ARBA" id="ARBA00022692"/>
    </source>
</evidence>
<dbReference type="PANTHER" id="PTHR43840:SF15">
    <property type="entry name" value="MITOCHONDRIAL METAL TRANSPORTER 1-RELATED"/>
    <property type="match status" value="1"/>
</dbReference>
<feature type="transmembrane region" description="Helical" evidence="7">
    <location>
        <begin position="177"/>
        <end position="195"/>
    </location>
</feature>
<dbReference type="PANTHER" id="PTHR43840">
    <property type="entry name" value="MITOCHONDRIAL METAL TRANSPORTER 1-RELATED"/>
    <property type="match status" value="1"/>
</dbReference>
<feature type="domain" description="Cation efflux protein cytoplasmic" evidence="9">
    <location>
        <begin position="230"/>
        <end position="308"/>
    </location>
</feature>
<comment type="caution">
    <text evidence="10">The sequence shown here is derived from an EMBL/GenBank/DDBJ whole genome shotgun (WGS) entry which is preliminary data.</text>
</comment>
<name>A0A235EX21_9RHOO</name>
<evidence type="ECO:0000256" key="7">
    <source>
        <dbReference type="SAM" id="Phobius"/>
    </source>
</evidence>
<keyword evidence="4 7" id="KW-0812">Transmembrane</keyword>
<keyword evidence="5 7" id="KW-1133">Transmembrane helix</keyword>
<dbReference type="Pfam" id="PF01545">
    <property type="entry name" value="Cation_efflux"/>
    <property type="match status" value="1"/>
</dbReference>
<dbReference type="InterPro" id="IPR027470">
    <property type="entry name" value="Cation_efflux_CTD"/>
</dbReference>
<dbReference type="GO" id="GO:0008324">
    <property type="term" value="F:monoatomic cation transmembrane transporter activity"/>
    <property type="evidence" value="ECO:0007669"/>
    <property type="project" value="InterPro"/>
</dbReference>
<evidence type="ECO:0000256" key="5">
    <source>
        <dbReference type="ARBA" id="ARBA00022989"/>
    </source>
</evidence>
<dbReference type="NCBIfam" id="TIGR01297">
    <property type="entry name" value="CDF"/>
    <property type="match status" value="1"/>
</dbReference>
<dbReference type="InterPro" id="IPR002524">
    <property type="entry name" value="Cation_efflux"/>
</dbReference>
<organism evidence="10 11">
    <name type="scientific">Thauera propionica</name>
    <dbReference type="NCBI Taxonomy" id="2019431"/>
    <lineage>
        <taxon>Bacteria</taxon>
        <taxon>Pseudomonadati</taxon>
        <taxon>Pseudomonadota</taxon>
        <taxon>Betaproteobacteria</taxon>
        <taxon>Rhodocyclales</taxon>
        <taxon>Zoogloeaceae</taxon>
        <taxon>Thauera</taxon>
    </lineage>
</organism>
<accession>A0A235EX21</accession>
<comment type="similarity">
    <text evidence="2">Belongs to the cation diffusion facilitator (CDF) transporter (TC 2.A.4) family.</text>
</comment>
<evidence type="ECO:0000256" key="1">
    <source>
        <dbReference type="ARBA" id="ARBA00004141"/>
    </source>
</evidence>
<dbReference type="Proteomes" id="UP000215181">
    <property type="component" value="Unassembled WGS sequence"/>
</dbReference>
<keyword evidence="3" id="KW-0813">Transport</keyword>
<dbReference type="InterPro" id="IPR027469">
    <property type="entry name" value="Cation_efflux_TMD_sf"/>
</dbReference>
<feature type="transmembrane region" description="Helical" evidence="7">
    <location>
        <begin position="33"/>
        <end position="56"/>
    </location>
</feature>
<dbReference type="Pfam" id="PF16916">
    <property type="entry name" value="ZT_dimer"/>
    <property type="match status" value="1"/>
</dbReference>
<proteinExistence type="inferred from homology"/>
<gene>
    <name evidence="10" type="ORF">CGK74_12760</name>
</gene>
<dbReference type="FunFam" id="1.20.1510.10:FF:000006">
    <property type="entry name" value="Divalent cation efflux transporter"/>
    <property type="match status" value="1"/>
</dbReference>
<dbReference type="SUPFAM" id="SSF160240">
    <property type="entry name" value="Cation efflux protein cytoplasmic domain-like"/>
    <property type="match status" value="1"/>
</dbReference>
<dbReference type="InterPro" id="IPR050291">
    <property type="entry name" value="CDF_Transporter"/>
</dbReference>
<feature type="domain" description="Cation efflux protein transmembrane" evidence="8">
    <location>
        <begin position="33"/>
        <end position="226"/>
    </location>
</feature>
<dbReference type="RefSeq" id="WP_094268831.1">
    <property type="nucleotide sequence ID" value="NZ_NOIH01000014.1"/>
</dbReference>
<dbReference type="InterPro" id="IPR036837">
    <property type="entry name" value="Cation_efflux_CTD_sf"/>
</dbReference>
<dbReference type="Gene3D" id="1.20.1510.10">
    <property type="entry name" value="Cation efflux protein transmembrane domain"/>
    <property type="match status" value="1"/>
</dbReference>
<dbReference type="SUPFAM" id="SSF161111">
    <property type="entry name" value="Cation efflux protein transmembrane domain-like"/>
    <property type="match status" value="1"/>
</dbReference>
<dbReference type="GO" id="GO:0016020">
    <property type="term" value="C:membrane"/>
    <property type="evidence" value="ECO:0007669"/>
    <property type="project" value="UniProtKB-SubCell"/>
</dbReference>
<evidence type="ECO:0000313" key="10">
    <source>
        <dbReference type="EMBL" id="OYD53541.1"/>
    </source>
</evidence>
<evidence type="ECO:0000256" key="6">
    <source>
        <dbReference type="ARBA" id="ARBA00023136"/>
    </source>
</evidence>